<evidence type="ECO:0000313" key="2">
    <source>
        <dbReference type="Proteomes" id="UP001566132"/>
    </source>
</evidence>
<dbReference type="AlphaFoldDB" id="A0ABD1E0S1"/>
<reference evidence="1 2" key="1">
    <citation type="submission" date="2024-05" db="EMBL/GenBank/DDBJ databases">
        <title>Genetic variation in Jamaican populations of the coffee berry borer (Hypothenemus hampei).</title>
        <authorList>
            <person name="Errbii M."/>
            <person name="Myrie A."/>
        </authorList>
    </citation>
    <scope>NUCLEOTIDE SEQUENCE [LARGE SCALE GENOMIC DNA]</scope>
    <source>
        <strain evidence="1">JA-Hopewell-2020-01-JO</strain>
        <tissue evidence="1">Whole body</tissue>
    </source>
</reference>
<proteinExistence type="predicted"/>
<gene>
    <name evidence="1" type="ORF">ABEB36_015116</name>
</gene>
<evidence type="ECO:0000313" key="1">
    <source>
        <dbReference type="EMBL" id="KAL1488158.1"/>
    </source>
</evidence>
<dbReference type="EMBL" id="JBDJPC010000015">
    <property type="protein sequence ID" value="KAL1488158.1"/>
    <property type="molecule type" value="Genomic_DNA"/>
</dbReference>
<name>A0ABD1E0S1_HYPHA</name>
<dbReference type="PANTHER" id="PTHR10773">
    <property type="entry name" value="DNA-DIRECTED RNA POLYMERASES I, II, AND III SUBUNIT RPABC2"/>
    <property type="match status" value="1"/>
</dbReference>
<sequence length="337" mass="39334">MADNLNDYIAKGRKRSRNEKLWKANVAKRARNFGEEYVSGLNGKTISKKIFKATNSCCSKKCFEKVNISLQKEMHDSFWKLGDYKLQNVRLSQMIHFSADGDERGGSHNTVLSDDLKKMILDHCLSIKHSKSHYTPSTLMYFQEDGKSKKPLSLSSYSHYFNHFLNFTFNAPRSDVCDICYEFKTKLKPNDTEMKIHQNHLQMKNTYFVLKKQMLQTSENNLCLEFDFGQNLPLPKLPISAQFYCDRNFGYYGKDKKILERIETDNEYLDIIRDSREPPFKIIKLKNGDVLDFEKQIKENCKLPKSLQINILASALPCKLLGISKEKKKMLRGYYDF</sequence>
<dbReference type="PANTHER" id="PTHR10773:SF19">
    <property type="match status" value="1"/>
</dbReference>
<accession>A0ABD1E0S1</accession>
<protein>
    <submittedName>
        <fullName evidence="1">Uncharacterized protein</fullName>
    </submittedName>
</protein>
<comment type="caution">
    <text evidence="1">The sequence shown here is derived from an EMBL/GenBank/DDBJ whole genome shotgun (WGS) entry which is preliminary data.</text>
</comment>
<keyword evidence="2" id="KW-1185">Reference proteome</keyword>
<dbReference type="Proteomes" id="UP001566132">
    <property type="component" value="Unassembled WGS sequence"/>
</dbReference>
<organism evidence="1 2">
    <name type="scientific">Hypothenemus hampei</name>
    <name type="common">Coffee berry borer</name>
    <dbReference type="NCBI Taxonomy" id="57062"/>
    <lineage>
        <taxon>Eukaryota</taxon>
        <taxon>Metazoa</taxon>
        <taxon>Ecdysozoa</taxon>
        <taxon>Arthropoda</taxon>
        <taxon>Hexapoda</taxon>
        <taxon>Insecta</taxon>
        <taxon>Pterygota</taxon>
        <taxon>Neoptera</taxon>
        <taxon>Endopterygota</taxon>
        <taxon>Coleoptera</taxon>
        <taxon>Polyphaga</taxon>
        <taxon>Cucujiformia</taxon>
        <taxon>Curculionidae</taxon>
        <taxon>Scolytinae</taxon>
        <taxon>Hypothenemus</taxon>
    </lineage>
</organism>